<comment type="similarity">
    <text evidence="7">Belongs to the metallo-dependent hydrolases superfamily. Adenosine and AMP deaminases family. Adenine deaminase type 2 subfamily.</text>
</comment>
<dbReference type="CDD" id="cd01320">
    <property type="entry name" value="ADA"/>
    <property type="match status" value="1"/>
</dbReference>
<reference evidence="11" key="4">
    <citation type="submission" date="2017-01" db="EMBL/GenBank/DDBJ databases">
        <authorList>
            <person name="Mah S.A."/>
            <person name="Swanson W.J."/>
            <person name="Moy G.W."/>
            <person name="Vacquier V.D."/>
        </authorList>
    </citation>
    <scope>NUCLEOTIDE SEQUENCE [LARGE SCALE GENOMIC DNA]</scope>
    <source>
        <strain evidence="11">129</strain>
    </source>
</reference>
<dbReference type="Gene3D" id="3.20.20.140">
    <property type="entry name" value="Metal-dependent hydrolases"/>
    <property type="match status" value="1"/>
</dbReference>
<evidence type="ECO:0000256" key="6">
    <source>
        <dbReference type="ARBA" id="ARBA00023242"/>
    </source>
</evidence>
<evidence type="ECO:0000313" key="10">
    <source>
        <dbReference type="EMBL" id="KGK40187.1"/>
    </source>
</evidence>
<dbReference type="Proteomes" id="UP000249293">
    <property type="component" value="Chromosome 3"/>
</dbReference>
<feature type="binding site" evidence="7">
    <location>
        <position position="210"/>
    </location>
    <ligand>
        <name>Zn(2+)</name>
        <dbReference type="ChEBI" id="CHEBI:29105"/>
        <note>catalytic</note>
    </ligand>
</feature>
<keyword evidence="3 7" id="KW-0378">Hydrolase</keyword>
<dbReference type="GO" id="GO:0009168">
    <property type="term" value="P:purine ribonucleoside monophosphate biosynthetic process"/>
    <property type="evidence" value="ECO:0007669"/>
    <property type="project" value="InterPro"/>
</dbReference>
<dbReference type="EMBL" id="CP028775">
    <property type="protein sequence ID" value="AWU76956.1"/>
    <property type="molecule type" value="Genomic_DNA"/>
</dbReference>
<dbReference type="Proteomes" id="UP000189274">
    <property type="component" value="Unassembled WGS sequence"/>
</dbReference>
<evidence type="ECO:0000313" key="13">
    <source>
        <dbReference type="Proteomes" id="UP000189274"/>
    </source>
</evidence>
<accession>A0A099P7E5</accession>
<dbReference type="GO" id="GO:0009117">
    <property type="term" value="P:nucleotide metabolic process"/>
    <property type="evidence" value="ECO:0007669"/>
    <property type="project" value="UniProtKB-KW"/>
</dbReference>
<comment type="cofactor">
    <cofactor evidence="7">
        <name>Zn(2+)</name>
        <dbReference type="ChEBI" id="CHEBI:29105"/>
    </cofactor>
    <text evidence="7">Binds 1 zinc ion per subunit.</text>
</comment>
<evidence type="ECO:0000313" key="11">
    <source>
        <dbReference type="EMBL" id="ONH70886.1"/>
    </source>
</evidence>
<dbReference type="InterPro" id="IPR028892">
    <property type="entry name" value="ADE"/>
</dbReference>
<organism evidence="10 12">
    <name type="scientific">Pichia kudriavzevii</name>
    <name type="common">Yeast</name>
    <name type="synonym">Issatchenkia orientalis</name>
    <dbReference type="NCBI Taxonomy" id="4909"/>
    <lineage>
        <taxon>Eukaryota</taxon>
        <taxon>Fungi</taxon>
        <taxon>Dikarya</taxon>
        <taxon>Ascomycota</taxon>
        <taxon>Saccharomycotina</taxon>
        <taxon>Pichiomycetes</taxon>
        <taxon>Pichiales</taxon>
        <taxon>Pichiaceae</taxon>
        <taxon>Pichia</taxon>
    </lineage>
</organism>
<feature type="site" description="Important for catalytic activity" evidence="7">
    <location>
        <position position="234"/>
    </location>
</feature>
<dbReference type="HAMAP" id="MF_01962">
    <property type="entry name" value="Adenine_deaminase"/>
    <property type="match status" value="1"/>
</dbReference>
<evidence type="ECO:0000256" key="1">
    <source>
        <dbReference type="ARBA" id="ARBA00022490"/>
    </source>
</evidence>
<evidence type="ECO:0000256" key="4">
    <source>
        <dbReference type="ARBA" id="ARBA00022833"/>
    </source>
</evidence>
<keyword evidence="5 7" id="KW-0546">Nucleotide metabolism</keyword>
<dbReference type="PANTHER" id="PTHR43114">
    <property type="entry name" value="ADENINE DEAMINASE"/>
    <property type="match status" value="1"/>
</dbReference>
<dbReference type="HOGENOM" id="CLU_039228_7_0_1"/>
<dbReference type="GO" id="GO:0005634">
    <property type="term" value="C:nucleus"/>
    <property type="evidence" value="ECO:0007669"/>
    <property type="project" value="UniProtKB-SubCell"/>
</dbReference>
<evidence type="ECO:0000256" key="3">
    <source>
        <dbReference type="ARBA" id="ARBA00022801"/>
    </source>
</evidence>
<dbReference type="NCBIfam" id="TIGR01430">
    <property type="entry name" value="aden_deam"/>
    <property type="match status" value="1"/>
</dbReference>
<dbReference type="VEuPathDB" id="FungiDB:C5L36_0C08680"/>
<dbReference type="Pfam" id="PF00962">
    <property type="entry name" value="A_deaminase"/>
    <property type="match status" value="1"/>
</dbReference>
<evidence type="ECO:0000256" key="2">
    <source>
        <dbReference type="ARBA" id="ARBA00022723"/>
    </source>
</evidence>
<reference evidence="13" key="3">
    <citation type="journal article" date="2017" name="Genome Announc.">
        <title>Genome sequences of Cyberlindnera fabianii 65, Pichia kudriavzevii 129, and Saccharomyces cerevisiae 131 isolated from fermented masau fruits in Zimbabwe.</title>
        <authorList>
            <person name="van Rijswijck I.M.H."/>
            <person name="Derks M.F.L."/>
            <person name="Abee T."/>
            <person name="de Ridder D."/>
            <person name="Smid E.J."/>
        </authorList>
    </citation>
    <scope>NUCLEOTIDE SEQUENCE [LARGE SCALE GENOMIC DNA]</scope>
    <source>
        <strain evidence="13">129</strain>
    </source>
</reference>
<dbReference type="FunFam" id="3.20.20.140:FF:000039">
    <property type="entry name" value="Adenine deaminase"/>
    <property type="match status" value="1"/>
</dbReference>
<dbReference type="GO" id="GO:0005829">
    <property type="term" value="C:cytosol"/>
    <property type="evidence" value="ECO:0007669"/>
    <property type="project" value="TreeGrafter"/>
</dbReference>
<reference evidence="12" key="1">
    <citation type="journal article" date="2014" name="Microb. Cell Fact.">
        <title>Exploiting Issatchenkia orientalis SD108 for succinic acid production.</title>
        <authorList>
            <person name="Xiao H."/>
            <person name="Shao Z."/>
            <person name="Jiang Y."/>
            <person name="Dole S."/>
            <person name="Zhao H."/>
        </authorList>
    </citation>
    <scope>NUCLEOTIDE SEQUENCE [LARGE SCALE GENOMIC DNA]</scope>
    <source>
        <strain evidence="12">SD108</strain>
    </source>
</reference>
<feature type="active site" description="Proton donor" evidence="7">
    <location>
        <position position="213"/>
    </location>
</feature>
<dbReference type="PANTHER" id="PTHR43114:SF6">
    <property type="entry name" value="ADENINE DEAMINASE"/>
    <property type="match status" value="1"/>
</dbReference>
<comment type="function">
    <text evidence="7">Catalyzes the hydrolytic deamination of adenine to hypoxanthine. Plays an important role in the purine salvage pathway and in nitrogen catabolism.</text>
</comment>
<feature type="domain" description="Adenosine deaminase" evidence="8">
    <location>
        <begin position="17"/>
        <end position="345"/>
    </location>
</feature>
<gene>
    <name evidence="7" type="primary">AAH1</name>
    <name evidence="11" type="ORF">BOH78_4903</name>
    <name evidence="9" type="ORF">C5L36_0C08680</name>
    <name evidence="10" type="ORF">JL09_g536</name>
</gene>
<dbReference type="SUPFAM" id="SSF51556">
    <property type="entry name" value="Metallo-dependent hydrolases"/>
    <property type="match status" value="1"/>
</dbReference>
<comment type="subcellular location">
    <subcellularLocation>
        <location evidence="7">Cytoplasm</location>
    </subcellularLocation>
    <subcellularLocation>
        <location evidence="7">Nucleus</location>
    </subcellularLocation>
</comment>
<dbReference type="GO" id="GO:0043103">
    <property type="term" value="P:hypoxanthine salvage"/>
    <property type="evidence" value="ECO:0007669"/>
    <property type="project" value="UniProtKB-UniRule"/>
</dbReference>
<reference evidence="10" key="2">
    <citation type="submission" date="2014-08" db="EMBL/GenBank/DDBJ databases">
        <title>Exploiting Issatchenkia orientalis SD108 for Succinic Acid Production.</title>
        <authorList>
            <person name="Xiao H."/>
            <person name="Shao Z."/>
            <person name="Jiang Y."/>
            <person name="Dole S."/>
            <person name="Zhao H."/>
        </authorList>
    </citation>
    <scope>NUCLEOTIDE SEQUENCE [LARGE SCALE GENOMIC DNA]</scope>
    <source>
        <strain evidence="10">SD108</strain>
    </source>
</reference>
<feature type="binding site" evidence="7">
    <location>
        <position position="291"/>
    </location>
    <ligand>
        <name>Zn(2+)</name>
        <dbReference type="ChEBI" id="CHEBI:29105"/>
        <note>catalytic</note>
    </ligand>
</feature>
<dbReference type="EMBL" id="MQVM01000049">
    <property type="protein sequence ID" value="ONH70886.1"/>
    <property type="molecule type" value="Genomic_DNA"/>
</dbReference>
<keyword evidence="1 7" id="KW-0963">Cytoplasm</keyword>
<keyword evidence="6 7" id="KW-0539">Nucleus</keyword>
<dbReference type="GO" id="GO:0008270">
    <property type="term" value="F:zinc ion binding"/>
    <property type="evidence" value="ECO:0007669"/>
    <property type="project" value="UniProtKB-UniRule"/>
</dbReference>
<feature type="binding site" evidence="7">
    <location>
        <position position="22"/>
    </location>
    <ligand>
        <name>Zn(2+)</name>
        <dbReference type="ChEBI" id="CHEBI:29105"/>
        <note>catalytic</note>
    </ligand>
</feature>
<reference evidence="9 14" key="5">
    <citation type="submission" date="2018-06" db="EMBL/GenBank/DDBJ databases">
        <title>Population genomics shows no distinction between pathogenic Candida krusei and environmental Pichia kudriavzevii: One species, four names.</title>
        <authorList>
            <person name="Douglass A.P."/>
            <person name="Offei B."/>
            <person name="Braun-Galleani S."/>
            <person name="Coughlan A.Y."/>
            <person name="Martos A."/>
            <person name="Ortiz-Merino R.A."/>
            <person name="Byrne K.P."/>
            <person name="Wolfe K.H."/>
        </authorList>
    </citation>
    <scope>NUCLEOTIDE SEQUENCE [LARGE SCALE GENOMIC DNA]</scope>
    <source>
        <strain evidence="9 14">CBS573</strain>
    </source>
</reference>
<sequence>MSFVVSEHKRNFLHELPKCEHHVHLEGTLSPELLFQLSERNGIELPESFPKNVELCNERYNNFADLQDFLDHYYVGMSVLINEQDFEDLAFAYFVKAKNDGLHHTEAFFDPQGHVERGIPIETVVNGLNKACQRAQSELNISTKLIMCLLRHLPSHDGIKTIESAKPFYDQGIIHGLGLDSSEKPFPPELFIDCYKLIKDNHPHAGLTAHAGEEADPSFITNSLDLLNVTRIDHGVQSQRDEELLKRLAKEKTMLTVCPLSNVKLQVVKDVKELPIKKFLEFGVPFSINSDDPAYFGGYILDNYLAVESRFQLTGEDWVTIAKNGVDGSWIDEERKRELHDEIDRVFNKYRDLI</sequence>
<feature type="binding site" evidence="7">
    <location>
        <position position="292"/>
    </location>
    <ligand>
        <name>substrate</name>
    </ligand>
</feature>
<evidence type="ECO:0000313" key="14">
    <source>
        <dbReference type="Proteomes" id="UP000249293"/>
    </source>
</evidence>
<dbReference type="OrthoDB" id="272271at2759"/>
<comment type="catalytic activity">
    <reaction evidence="7">
        <text>adenine + H2O + H(+) = hypoxanthine + NH4(+)</text>
        <dbReference type="Rhea" id="RHEA:23688"/>
        <dbReference type="ChEBI" id="CHEBI:15377"/>
        <dbReference type="ChEBI" id="CHEBI:15378"/>
        <dbReference type="ChEBI" id="CHEBI:16708"/>
        <dbReference type="ChEBI" id="CHEBI:17368"/>
        <dbReference type="ChEBI" id="CHEBI:28938"/>
        <dbReference type="EC" id="3.5.4.2"/>
    </reaction>
</comment>
<evidence type="ECO:0000313" key="12">
    <source>
        <dbReference type="Proteomes" id="UP000029867"/>
    </source>
</evidence>
<dbReference type="AlphaFoldDB" id="A0A099P7E5"/>
<dbReference type="Proteomes" id="UP000029867">
    <property type="component" value="Unassembled WGS sequence"/>
</dbReference>
<dbReference type="eggNOG" id="KOG1097">
    <property type="taxonomic scope" value="Eukaryota"/>
</dbReference>
<evidence type="ECO:0000313" key="9">
    <source>
        <dbReference type="EMBL" id="AWU76956.1"/>
    </source>
</evidence>
<dbReference type="EMBL" id="JQFK01000003">
    <property type="protein sequence ID" value="KGK40187.1"/>
    <property type="molecule type" value="Genomic_DNA"/>
</dbReference>
<evidence type="ECO:0000259" key="8">
    <source>
        <dbReference type="Pfam" id="PF00962"/>
    </source>
</evidence>
<dbReference type="InterPro" id="IPR006650">
    <property type="entry name" value="A/AMP_deam_AS"/>
</dbReference>
<feature type="binding site" evidence="7">
    <location>
        <position position="24"/>
    </location>
    <ligand>
        <name>Zn(2+)</name>
        <dbReference type="ChEBI" id="CHEBI:29105"/>
        <note>catalytic</note>
    </ligand>
</feature>
<keyword evidence="4 7" id="KW-0862">Zinc</keyword>
<dbReference type="InterPro" id="IPR006330">
    <property type="entry name" value="Ado/ade_deaminase"/>
</dbReference>
<dbReference type="GO" id="GO:0006146">
    <property type="term" value="P:adenine catabolic process"/>
    <property type="evidence" value="ECO:0007669"/>
    <property type="project" value="UniProtKB-UniRule"/>
</dbReference>
<dbReference type="STRING" id="4909.A0A099P7E5"/>
<evidence type="ECO:0000256" key="7">
    <source>
        <dbReference type="HAMAP-Rule" id="MF_03145"/>
    </source>
</evidence>
<evidence type="ECO:0000256" key="5">
    <source>
        <dbReference type="ARBA" id="ARBA00023080"/>
    </source>
</evidence>
<dbReference type="GO" id="GO:0000034">
    <property type="term" value="F:adenine deaminase activity"/>
    <property type="evidence" value="ECO:0007669"/>
    <property type="project" value="UniProtKB-UniRule"/>
</dbReference>
<dbReference type="InterPro" id="IPR032466">
    <property type="entry name" value="Metal_Hydrolase"/>
</dbReference>
<keyword evidence="14" id="KW-1185">Reference proteome</keyword>
<keyword evidence="2 7" id="KW-0479">Metal-binding</keyword>
<name>A0A099P7E5_PICKU</name>
<proteinExistence type="inferred from homology"/>
<protein>
    <recommendedName>
        <fullName evidence="7">Adenine deaminase</fullName>
        <shortName evidence="7">ADE</shortName>
        <ecNumber evidence="7">3.5.4.2</ecNumber>
    </recommendedName>
    <alternativeName>
        <fullName evidence="7">Adenine aminohydrolase</fullName>
        <shortName evidence="7">AAH</shortName>
    </alternativeName>
</protein>
<dbReference type="InterPro" id="IPR001365">
    <property type="entry name" value="A_deaminase_dom"/>
</dbReference>
<dbReference type="PROSITE" id="PS00485">
    <property type="entry name" value="A_DEAMINASE"/>
    <property type="match status" value="1"/>
</dbReference>
<dbReference type="EC" id="3.5.4.2" evidence="7"/>